<comment type="caution">
    <text evidence="1">The sequence shown here is derived from an EMBL/GenBank/DDBJ whole genome shotgun (WGS) entry which is preliminary data.</text>
</comment>
<sequence length="102" mass="11507">MSSNAFPSIRTRSKFIPLEEWHKRSQEALDTVTKMAIDIAESLIAAPNANTTHTIDATPPTYPYIARAALRHICSSTQREDVGWSGSAEDMVHRSLDKYFQR</sequence>
<evidence type="ECO:0000313" key="2">
    <source>
        <dbReference type="Proteomes" id="UP001303473"/>
    </source>
</evidence>
<accession>A0AAN6S365</accession>
<name>A0AAN6S365_9PEZI</name>
<gene>
    <name evidence="1" type="ORF">QBC46DRAFT_356094</name>
</gene>
<proteinExistence type="predicted"/>
<dbReference type="EMBL" id="MU853836">
    <property type="protein sequence ID" value="KAK3938151.1"/>
    <property type="molecule type" value="Genomic_DNA"/>
</dbReference>
<keyword evidence="2" id="KW-1185">Reference proteome</keyword>
<organism evidence="1 2">
    <name type="scientific">Diplogelasinospora grovesii</name>
    <dbReference type="NCBI Taxonomy" id="303347"/>
    <lineage>
        <taxon>Eukaryota</taxon>
        <taxon>Fungi</taxon>
        <taxon>Dikarya</taxon>
        <taxon>Ascomycota</taxon>
        <taxon>Pezizomycotina</taxon>
        <taxon>Sordariomycetes</taxon>
        <taxon>Sordariomycetidae</taxon>
        <taxon>Sordariales</taxon>
        <taxon>Diplogelasinosporaceae</taxon>
        <taxon>Diplogelasinospora</taxon>
    </lineage>
</organism>
<evidence type="ECO:0000313" key="1">
    <source>
        <dbReference type="EMBL" id="KAK3938151.1"/>
    </source>
</evidence>
<protein>
    <submittedName>
        <fullName evidence="1">Uncharacterized protein</fullName>
    </submittedName>
</protein>
<dbReference type="AlphaFoldDB" id="A0AAN6S365"/>
<dbReference type="Proteomes" id="UP001303473">
    <property type="component" value="Unassembled WGS sequence"/>
</dbReference>
<reference evidence="2" key="1">
    <citation type="journal article" date="2023" name="Mol. Phylogenet. Evol.">
        <title>Genome-scale phylogeny and comparative genomics of the fungal order Sordariales.</title>
        <authorList>
            <person name="Hensen N."/>
            <person name="Bonometti L."/>
            <person name="Westerberg I."/>
            <person name="Brannstrom I.O."/>
            <person name="Guillou S."/>
            <person name="Cros-Aarteil S."/>
            <person name="Calhoun S."/>
            <person name="Haridas S."/>
            <person name="Kuo A."/>
            <person name="Mondo S."/>
            <person name="Pangilinan J."/>
            <person name="Riley R."/>
            <person name="LaButti K."/>
            <person name="Andreopoulos B."/>
            <person name="Lipzen A."/>
            <person name="Chen C."/>
            <person name="Yan M."/>
            <person name="Daum C."/>
            <person name="Ng V."/>
            <person name="Clum A."/>
            <person name="Steindorff A."/>
            <person name="Ohm R.A."/>
            <person name="Martin F."/>
            <person name="Silar P."/>
            <person name="Natvig D.O."/>
            <person name="Lalanne C."/>
            <person name="Gautier V."/>
            <person name="Ament-Velasquez S.L."/>
            <person name="Kruys A."/>
            <person name="Hutchinson M.I."/>
            <person name="Powell A.J."/>
            <person name="Barry K."/>
            <person name="Miller A.N."/>
            <person name="Grigoriev I.V."/>
            <person name="Debuchy R."/>
            <person name="Gladieux P."/>
            <person name="Hiltunen Thoren M."/>
            <person name="Johannesson H."/>
        </authorList>
    </citation>
    <scope>NUCLEOTIDE SEQUENCE [LARGE SCALE GENOMIC DNA]</scope>
    <source>
        <strain evidence="2">CBS 340.73</strain>
    </source>
</reference>